<dbReference type="EMBL" id="SRYG01000020">
    <property type="protein sequence ID" value="TGY65244.1"/>
    <property type="molecule type" value="Genomic_DNA"/>
</dbReference>
<keyword evidence="2" id="KW-1185">Reference proteome</keyword>
<dbReference type="Proteomes" id="UP000308836">
    <property type="component" value="Unassembled WGS sequence"/>
</dbReference>
<evidence type="ECO:0000313" key="2">
    <source>
        <dbReference type="Proteomes" id="UP000308836"/>
    </source>
</evidence>
<proteinExistence type="predicted"/>
<protein>
    <submittedName>
        <fullName evidence="1">Uncharacterized protein</fullName>
    </submittedName>
</protein>
<name>A0AC61R5D3_9FIRM</name>
<comment type="caution">
    <text evidence="1">The sequence shown here is derived from an EMBL/GenBank/DDBJ whole genome shotgun (WGS) entry which is preliminary data.</text>
</comment>
<sequence length="138" mass="15711">MKQPNIPQIPKPGAGFAERPVKESRLWIVALILALVSIVLAVFAAWHGFILGFLALACGVIAFVLVWKEFEWTKKMLSLLILSICAAVLGFYSFGTGVYNMVQMMRFSYPAGHSFDSDDWNVIDEPYFDFEEDYDFWD</sequence>
<gene>
    <name evidence="1" type="ORF">E5336_09435</name>
</gene>
<accession>A0AC61R5D3</accession>
<organism evidence="1 2">
    <name type="scientific">Dubosiella muris</name>
    <dbReference type="NCBI Taxonomy" id="3038133"/>
    <lineage>
        <taxon>Bacteria</taxon>
        <taxon>Bacillati</taxon>
        <taxon>Bacillota</taxon>
        <taxon>Erysipelotrichia</taxon>
        <taxon>Erysipelotrichales</taxon>
        <taxon>Erysipelotrichaceae</taxon>
        <taxon>Dubosiella</taxon>
    </lineage>
</organism>
<evidence type="ECO:0000313" key="1">
    <source>
        <dbReference type="EMBL" id="TGY65244.1"/>
    </source>
</evidence>
<reference evidence="1" key="1">
    <citation type="submission" date="2019-04" db="EMBL/GenBank/DDBJ databases">
        <title>Microbes associate with the intestines of laboratory mice.</title>
        <authorList>
            <person name="Navarre W."/>
            <person name="Wong E."/>
            <person name="Huang K."/>
            <person name="Tropini C."/>
            <person name="Ng K."/>
            <person name="Yu B."/>
        </authorList>
    </citation>
    <scope>NUCLEOTIDE SEQUENCE</scope>
    <source>
        <strain evidence="1">NM09_H32</strain>
    </source>
</reference>